<accession>A0A1B6NSH1</accession>
<evidence type="ECO:0000256" key="1">
    <source>
        <dbReference type="SAM" id="MobiDB-lite"/>
    </source>
</evidence>
<reference evidence="2" key="1">
    <citation type="submission" date="2013-11" db="EMBL/GenBank/DDBJ databases">
        <title>Microbial diversity, functional groups and degradation webs in Northern and Southern Mediterranean and Red Sea marine crude oil polluted sites.</title>
        <authorList>
            <person name="Daffonchio D."/>
            <person name="Mapelli F."/>
            <person name="Ferrer M."/>
            <person name="Richter M."/>
            <person name="Cherif A."/>
            <person name="Malkawi H.I."/>
            <person name="Yakimov M.M."/>
            <person name="Abdel-Fattah Y.R."/>
            <person name="Blaghen M."/>
            <person name="Golyshin P.N."/>
            <person name="Kalogerakis N."/>
            <person name="Boon N."/>
            <person name="Magagnini M."/>
            <person name="Fava F."/>
        </authorList>
    </citation>
    <scope>NUCLEOTIDE SEQUENCE</scope>
</reference>
<sequence>MASPSWASQEVGMRPLPLTSERKSLPASKTYWLPAGISGKSG</sequence>
<dbReference type="AlphaFoldDB" id="A0A1B6NSH1"/>
<proteinExistence type="predicted"/>
<name>A0A1B6NSH1_9ZZZZ</name>
<gene>
    <name evidence="2" type="ORF">MGSAQ_002095</name>
</gene>
<protein>
    <submittedName>
        <fullName evidence="2">Uncharacterized protein</fullName>
    </submittedName>
</protein>
<evidence type="ECO:0000313" key="2">
    <source>
        <dbReference type="EMBL" id="KTF06409.1"/>
    </source>
</evidence>
<dbReference type="EMBL" id="AYSL01001167">
    <property type="protein sequence ID" value="KTF06409.1"/>
    <property type="molecule type" value="Genomic_DNA"/>
</dbReference>
<organism evidence="2">
    <name type="scientific">marine sediment metagenome</name>
    <dbReference type="NCBI Taxonomy" id="412755"/>
    <lineage>
        <taxon>unclassified sequences</taxon>
        <taxon>metagenomes</taxon>
        <taxon>ecological metagenomes</taxon>
    </lineage>
</organism>
<comment type="caution">
    <text evidence="2">The sequence shown here is derived from an EMBL/GenBank/DDBJ whole genome shotgun (WGS) entry which is preliminary data.</text>
</comment>
<feature type="region of interest" description="Disordered" evidence="1">
    <location>
        <begin position="1"/>
        <end position="20"/>
    </location>
</feature>